<evidence type="ECO:0000256" key="6">
    <source>
        <dbReference type="SAM" id="Phobius"/>
    </source>
</evidence>
<proteinExistence type="predicted"/>
<protein>
    <submittedName>
        <fullName evidence="7">Inorganic phosphate transporter</fullName>
    </submittedName>
</protein>
<dbReference type="AlphaFoldDB" id="A0A917IR76"/>
<feature type="transmembrane region" description="Helical" evidence="6">
    <location>
        <begin position="105"/>
        <end position="125"/>
    </location>
</feature>
<evidence type="ECO:0000313" key="8">
    <source>
        <dbReference type="Proteomes" id="UP000600171"/>
    </source>
</evidence>
<dbReference type="Proteomes" id="UP000600171">
    <property type="component" value="Unassembled WGS sequence"/>
</dbReference>
<evidence type="ECO:0000256" key="3">
    <source>
        <dbReference type="ARBA" id="ARBA00022692"/>
    </source>
</evidence>
<feature type="transmembrane region" description="Helical" evidence="6">
    <location>
        <begin position="265"/>
        <end position="291"/>
    </location>
</feature>
<comment type="caution">
    <text evidence="7">The sequence shown here is derived from an EMBL/GenBank/DDBJ whole genome shotgun (WGS) entry which is preliminary data.</text>
</comment>
<dbReference type="InterPro" id="IPR001204">
    <property type="entry name" value="Phos_transporter"/>
</dbReference>
<evidence type="ECO:0000256" key="4">
    <source>
        <dbReference type="ARBA" id="ARBA00022989"/>
    </source>
</evidence>
<sequence>MVLLLTVLSFIGLASYLFVSGFHDAPNSVAVPVRTRALTPMTALRMSAICNFLGVILSGMVFSTLAHEWVTIPENVVGLGVLATALIAQCAWGFITWWLRMPSSSTHALIGGLLGATWASGAVGLDNFIPFAESAYTFVLIPLLLMPVLIFVLAWFMVFATGWFAQRAYPRTVNRVSRSVMSLANSIISLVHGMQIGQRATMLFALIMVSAGLAGSPTLTAVALVLCAVVLAAGTMMGGWRIGYTFAHKMVYLDPYRGSVAQGTTALTLLAVQFLLGSSISSSHMAAASVLGAGLNQRFSSVRPGIVVKLMATWLATIPATFVFSATLFLALSPLLG</sequence>
<dbReference type="PANTHER" id="PTHR11101:SF80">
    <property type="entry name" value="PHOSPHATE TRANSPORTER"/>
    <property type="match status" value="1"/>
</dbReference>
<gene>
    <name evidence="7" type="ORF">GCM10007359_11820</name>
</gene>
<evidence type="ECO:0000256" key="1">
    <source>
        <dbReference type="ARBA" id="ARBA00004141"/>
    </source>
</evidence>
<keyword evidence="4 6" id="KW-1133">Transmembrane helix</keyword>
<feature type="transmembrane region" description="Helical" evidence="6">
    <location>
        <begin position="311"/>
        <end position="332"/>
    </location>
</feature>
<feature type="transmembrane region" description="Helical" evidence="6">
    <location>
        <begin position="200"/>
        <end position="216"/>
    </location>
</feature>
<evidence type="ECO:0000313" key="7">
    <source>
        <dbReference type="EMBL" id="GGH62021.1"/>
    </source>
</evidence>
<keyword evidence="2" id="KW-0813">Transport</keyword>
<evidence type="ECO:0000256" key="2">
    <source>
        <dbReference type="ARBA" id="ARBA00022448"/>
    </source>
</evidence>
<comment type="subcellular location">
    <subcellularLocation>
        <location evidence="1">Membrane</location>
        <topology evidence="1">Multi-pass membrane protein</topology>
    </subcellularLocation>
</comment>
<keyword evidence="5 6" id="KW-0472">Membrane</keyword>
<feature type="transmembrane region" description="Helical" evidence="6">
    <location>
        <begin position="77"/>
        <end position="99"/>
    </location>
</feature>
<organism evidence="7 8">
    <name type="scientific">Rothia aerolata</name>
    <dbReference type="NCBI Taxonomy" id="1812262"/>
    <lineage>
        <taxon>Bacteria</taxon>
        <taxon>Bacillati</taxon>
        <taxon>Actinomycetota</taxon>
        <taxon>Actinomycetes</taxon>
        <taxon>Micrococcales</taxon>
        <taxon>Micrococcaceae</taxon>
        <taxon>Rothia</taxon>
    </lineage>
</organism>
<dbReference type="GO" id="GO:0035435">
    <property type="term" value="P:phosphate ion transmembrane transport"/>
    <property type="evidence" value="ECO:0007669"/>
    <property type="project" value="TreeGrafter"/>
</dbReference>
<feature type="transmembrane region" description="Helical" evidence="6">
    <location>
        <begin position="222"/>
        <end position="244"/>
    </location>
</feature>
<reference evidence="7 8" key="1">
    <citation type="journal article" date="2014" name="Int. J. Syst. Evol. Microbiol.">
        <title>Complete genome sequence of Corynebacterium casei LMG S-19264T (=DSM 44701T), isolated from a smear-ripened cheese.</title>
        <authorList>
            <consortium name="US DOE Joint Genome Institute (JGI-PGF)"/>
            <person name="Walter F."/>
            <person name="Albersmeier A."/>
            <person name="Kalinowski J."/>
            <person name="Ruckert C."/>
        </authorList>
    </citation>
    <scope>NUCLEOTIDE SEQUENCE [LARGE SCALE GENOMIC DNA]</scope>
    <source>
        <strain evidence="7 8">CCM 8669</strain>
    </source>
</reference>
<dbReference type="GO" id="GO:0005315">
    <property type="term" value="F:phosphate transmembrane transporter activity"/>
    <property type="evidence" value="ECO:0007669"/>
    <property type="project" value="InterPro"/>
</dbReference>
<dbReference type="EMBL" id="BMDC01000001">
    <property type="protein sequence ID" value="GGH62021.1"/>
    <property type="molecule type" value="Genomic_DNA"/>
</dbReference>
<name>A0A917IR76_9MICC</name>
<keyword evidence="8" id="KW-1185">Reference proteome</keyword>
<dbReference type="RefSeq" id="WP_188359338.1">
    <property type="nucleotide sequence ID" value="NZ_BMDC01000001.1"/>
</dbReference>
<dbReference type="Pfam" id="PF01384">
    <property type="entry name" value="PHO4"/>
    <property type="match status" value="2"/>
</dbReference>
<keyword evidence="3 6" id="KW-0812">Transmembrane</keyword>
<evidence type="ECO:0000256" key="5">
    <source>
        <dbReference type="ARBA" id="ARBA00023136"/>
    </source>
</evidence>
<accession>A0A917IR76</accession>
<feature type="transmembrane region" description="Helical" evidence="6">
    <location>
        <begin position="137"/>
        <end position="164"/>
    </location>
</feature>
<dbReference type="PANTHER" id="PTHR11101">
    <property type="entry name" value="PHOSPHATE TRANSPORTER"/>
    <property type="match status" value="1"/>
</dbReference>
<dbReference type="GO" id="GO:0016020">
    <property type="term" value="C:membrane"/>
    <property type="evidence" value="ECO:0007669"/>
    <property type="project" value="UniProtKB-SubCell"/>
</dbReference>
<feature type="transmembrane region" description="Helical" evidence="6">
    <location>
        <begin position="46"/>
        <end position="65"/>
    </location>
</feature>